<evidence type="ECO:0000256" key="12">
    <source>
        <dbReference type="ARBA" id="ARBA00023315"/>
    </source>
</evidence>
<dbReference type="Pfam" id="PF01853">
    <property type="entry name" value="MOZ_SAS"/>
    <property type="match status" value="1"/>
</dbReference>
<feature type="coiled-coil region" evidence="14">
    <location>
        <begin position="283"/>
        <end position="322"/>
    </location>
</feature>
<evidence type="ECO:0000256" key="13">
    <source>
        <dbReference type="PIRSR" id="PIRSR602717-51"/>
    </source>
</evidence>
<feature type="compositionally biased region" description="Basic and acidic residues" evidence="15">
    <location>
        <begin position="171"/>
        <end position="191"/>
    </location>
</feature>
<comment type="subcellular location">
    <subcellularLocation>
        <location evidence="1">Nucleus</location>
    </subcellularLocation>
</comment>
<dbReference type="GO" id="GO:0035267">
    <property type="term" value="C:NuA4 histone acetyltransferase complex"/>
    <property type="evidence" value="ECO:0007669"/>
    <property type="project" value="TreeGrafter"/>
</dbReference>
<evidence type="ECO:0000256" key="11">
    <source>
        <dbReference type="ARBA" id="ARBA00023242"/>
    </source>
</evidence>
<gene>
    <name evidence="17" type="ORF">RI543_003151</name>
</gene>
<reference evidence="18" key="1">
    <citation type="submission" date="2023-07" db="EMBL/GenBank/DDBJ databases">
        <title>A draft genome of Kazachstania heterogenica Y-27499.</title>
        <authorList>
            <person name="Donic C."/>
            <person name="Kralova J.S."/>
            <person name="Fidel L."/>
            <person name="Ben-Dor S."/>
            <person name="Jung S."/>
        </authorList>
    </citation>
    <scope>NUCLEOTIDE SEQUENCE [LARGE SCALE GENOMIC DNA]</scope>
    <source>
        <strain evidence="18">Y27499</strain>
    </source>
</reference>
<dbReference type="GO" id="GO:0008270">
    <property type="term" value="F:zinc ion binding"/>
    <property type="evidence" value="ECO:0007669"/>
    <property type="project" value="UniProtKB-KW"/>
</dbReference>
<feature type="domain" description="MYST-type HAT" evidence="16">
    <location>
        <begin position="300"/>
        <end position="584"/>
    </location>
</feature>
<evidence type="ECO:0000256" key="6">
    <source>
        <dbReference type="ARBA" id="ARBA00022771"/>
    </source>
</evidence>
<keyword evidence="6" id="KW-0863">Zinc-finger</keyword>
<dbReference type="PANTHER" id="PTHR10615">
    <property type="entry name" value="HISTONE ACETYLTRANSFERASE"/>
    <property type="match status" value="1"/>
</dbReference>
<comment type="similarity">
    <text evidence="2">Belongs to the MYST (SAS/MOZ) family.</text>
</comment>
<evidence type="ECO:0000256" key="3">
    <source>
        <dbReference type="ARBA" id="ARBA00013184"/>
    </source>
</evidence>
<dbReference type="EMBL" id="JAWIZZ010000047">
    <property type="protein sequence ID" value="KAK5779263.1"/>
    <property type="molecule type" value="Genomic_DNA"/>
</dbReference>
<feature type="region of interest" description="Disordered" evidence="15">
    <location>
        <begin position="1"/>
        <end position="94"/>
    </location>
</feature>
<dbReference type="PANTHER" id="PTHR10615:SF219">
    <property type="entry name" value="HISTONE ACETYLTRANSFERASE KAT5"/>
    <property type="match status" value="1"/>
</dbReference>
<dbReference type="FunFam" id="3.40.630.30:FF:000067">
    <property type="entry name" value="Histone acetyltransferase"/>
    <property type="match status" value="1"/>
</dbReference>
<proteinExistence type="inferred from homology"/>
<keyword evidence="9" id="KW-0805">Transcription regulation</keyword>
<keyword evidence="14" id="KW-0175">Coiled coil</keyword>
<dbReference type="GO" id="GO:0005634">
    <property type="term" value="C:nucleus"/>
    <property type="evidence" value="ECO:0007669"/>
    <property type="project" value="UniProtKB-SubCell"/>
</dbReference>
<sequence length="584" mass="67952">MNISFGNNSNHLKKSELSNELNSNSNFDSNSNQLHVKRSQDVSSVNQNITIFNNSNNNNTNNNNNDNVRNDSGIVPPIMLQQEPIVEKKRGRGRPRKYPLAKDVIIQNITSIGINKKHLNTLDTIKVDKIQKVRYKRGYKSKSKSKSKSAAKSSKFYKNINNYNRSVIGRKKLEDRENNMKGDVRGERGGEEQDEEQEQEEIYGILEERNIKQVQFGLDKLFPTWYGSAVYFDKETRQLGIYPSKNDGIFTNNINTKVIKSQIINYGKADNVSYVDHSLLVTNSDKEDQNNNIESAIECFKEKEKEKEKDGVNNEINNFNKNIINDKDKDRNEDKTDSIWLDTLYVCEYCFKYTNNSNDLKIHDSMCRYKLNNPSGKIKYRSPEYTIRRVKGYKEKLFCQCLCLFTKLFLDNKSTYFKVENYEFYILYKTNGRKPMAFFSKDVISYNQNNLACILTFPPYQRKRLGSLLIEFSYKLSRSQDLISGPEFPLSPFGLVGYINYWAKTICWHLLDGDLNHLTSISIKDISLVTGFRISDIIMTLNYLNCIDMEKGTINISQIKYWINSRNEKNGHFMLEDEYLMISD</sequence>
<keyword evidence="5" id="KW-0479">Metal-binding</keyword>
<keyword evidence="18" id="KW-1185">Reference proteome</keyword>
<dbReference type="PROSITE" id="PS51726">
    <property type="entry name" value="MYST_HAT"/>
    <property type="match status" value="1"/>
</dbReference>
<evidence type="ECO:0000259" key="16">
    <source>
        <dbReference type="PROSITE" id="PS51726"/>
    </source>
</evidence>
<evidence type="ECO:0000256" key="5">
    <source>
        <dbReference type="ARBA" id="ARBA00022723"/>
    </source>
</evidence>
<protein>
    <recommendedName>
        <fullName evidence="3">histone acetyltransferase</fullName>
        <ecNumber evidence="3">2.3.1.48</ecNumber>
    </recommendedName>
</protein>
<evidence type="ECO:0000256" key="9">
    <source>
        <dbReference type="ARBA" id="ARBA00023015"/>
    </source>
</evidence>
<keyword evidence="7" id="KW-0862">Zinc</keyword>
<dbReference type="EC" id="2.3.1.48" evidence="3"/>
<accession>A0AAN7WSM1</accession>
<dbReference type="Proteomes" id="UP001306508">
    <property type="component" value="Unassembled WGS sequence"/>
</dbReference>
<evidence type="ECO:0000313" key="17">
    <source>
        <dbReference type="EMBL" id="KAK5779263.1"/>
    </source>
</evidence>
<dbReference type="SUPFAM" id="SSF55729">
    <property type="entry name" value="Acyl-CoA N-acyltransferases (Nat)"/>
    <property type="match status" value="1"/>
</dbReference>
<keyword evidence="10" id="KW-0804">Transcription</keyword>
<evidence type="ECO:0000256" key="4">
    <source>
        <dbReference type="ARBA" id="ARBA00022679"/>
    </source>
</evidence>
<evidence type="ECO:0000256" key="15">
    <source>
        <dbReference type="SAM" id="MobiDB-lite"/>
    </source>
</evidence>
<keyword evidence="12" id="KW-0012">Acyltransferase</keyword>
<feature type="active site" description="Proton donor/acceptor" evidence="13">
    <location>
        <position position="487"/>
    </location>
</feature>
<feature type="compositionally biased region" description="Low complexity" evidence="15">
    <location>
        <begin position="18"/>
        <end position="32"/>
    </location>
</feature>
<evidence type="ECO:0000256" key="1">
    <source>
        <dbReference type="ARBA" id="ARBA00004123"/>
    </source>
</evidence>
<evidence type="ECO:0000256" key="10">
    <source>
        <dbReference type="ARBA" id="ARBA00023163"/>
    </source>
</evidence>
<dbReference type="GO" id="GO:0006355">
    <property type="term" value="P:regulation of DNA-templated transcription"/>
    <property type="evidence" value="ECO:0007669"/>
    <property type="project" value="InterPro"/>
</dbReference>
<feature type="compositionally biased region" description="Polar residues" evidence="15">
    <location>
        <begin position="1"/>
        <end position="10"/>
    </location>
</feature>
<dbReference type="InterPro" id="IPR050603">
    <property type="entry name" value="MYST_HAT"/>
</dbReference>
<keyword evidence="4" id="KW-0808">Transferase</keyword>
<dbReference type="AlphaFoldDB" id="A0AAN7WSM1"/>
<dbReference type="InterPro" id="IPR016181">
    <property type="entry name" value="Acyl_CoA_acyltransferase"/>
</dbReference>
<organism evidence="17 18">
    <name type="scientific">Arxiozyma heterogenica</name>
    <dbReference type="NCBI Taxonomy" id="278026"/>
    <lineage>
        <taxon>Eukaryota</taxon>
        <taxon>Fungi</taxon>
        <taxon>Dikarya</taxon>
        <taxon>Ascomycota</taxon>
        <taxon>Saccharomycotina</taxon>
        <taxon>Saccharomycetes</taxon>
        <taxon>Saccharomycetales</taxon>
        <taxon>Saccharomycetaceae</taxon>
        <taxon>Arxiozyma</taxon>
    </lineage>
</organism>
<evidence type="ECO:0000256" key="2">
    <source>
        <dbReference type="ARBA" id="ARBA00010107"/>
    </source>
</evidence>
<dbReference type="Gene3D" id="3.40.630.30">
    <property type="match status" value="1"/>
</dbReference>
<feature type="compositionally biased region" description="Low complexity" evidence="15">
    <location>
        <begin position="45"/>
        <end position="72"/>
    </location>
</feature>
<keyword evidence="8" id="KW-0007">Acetylation</keyword>
<dbReference type="Gene3D" id="3.30.60.60">
    <property type="entry name" value="N-acetyl transferase-like"/>
    <property type="match status" value="1"/>
</dbReference>
<evidence type="ECO:0000256" key="14">
    <source>
        <dbReference type="SAM" id="Coils"/>
    </source>
</evidence>
<dbReference type="Gene3D" id="1.10.10.10">
    <property type="entry name" value="Winged helix-like DNA-binding domain superfamily/Winged helix DNA-binding domain"/>
    <property type="match status" value="1"/>
</dbReference>
<evidence type="ECO:0000256" key="7">
    <source>
        <dbReference type="ARBA" id="ARBA00022833"/>
    </source>
</evidence>
<name>A0AAN7WSM1_9SACH</name>
<comment type="caution">
    <text evidence="17">The sequence shown here is derived from an EMBL/GenBank/DDBJ whole genome shotgun (WGS) entry which is preliminary data.</text>
</comment>
<keyword evidence="11" id="KW-0539">Nucleus</keyword>
<feature type="region of interest" description="Disordered" evidence="15">
    <location>
        <begin position="170"/>
        <end position="198"/>
    </location>
</feature>
<dbReference type="InterPro" id="IPR002717">
    <property type="entry name" value="HAT_MYST-type"/>
</dbReference>
<dbReference type="InterPro" id="IPR036388">
    <property type="entry name" value="WH-like_DNA-bd_sf"/>
</dbReference>
<dbReference type="GO" id="GO:0046972">
    <property type="term" value="F:histone H4K16 acetyltransferase activity"/>
    <property type="evidence" value="ECO:0007669"/>
    <property type="project" value="TreeGrafter"/>
</dbReference>
<evidence type="ECO:0000313" key="18">
    <source>
        <dbReference type="Proteomes" id="UP001306508"/>
    </source>
</evidence>
<evidence type="ECO:0000256" key="8">
    <source>
        <dbReference type="ARBA" id="ARBA00022990"/>
    </source>
</evidence>